<feature type="region of interest" description="Disordered" evidence="1">
    <location>
        <begin position="1"/>
        <end position="26"/>
    </location>
</feature>
<feature type="compositionally biased region" description="Polar residues" evidence="1">
    <location>
        <begin position="138"/>
        <end position="149"/>
    </location>
</feature>
<reference evidence="2" key="1">
    <citation type="submission" date="2023-07" db="EMBL/GenBank/DDBJ databases">
        <authorList>
            <person name="Stuckert A."/>
        </authorList>
    </citation>
    <scope>NUCLEOTIDE SEQUENCE</scope>
</reference>
<evidence type="ECO:0000313" key="2">
    <source>
        <dbReference type="EMBL" id="CAJ0938386.1"/>
    </source>
</evidence>
<dbReference type="PANTHER" id="PTHR16207:SF10">
    <property type="entry name" value="PROTEIN TASOR 2"/>
    <property type="match status" value="1"/>
</dbReference>
<feature type="compositionally biased region" description="Basic and acidic residues" evidence="1">
    <location>
        <begin position="10"/>
        <end position="26"/>
    </location>
</feature>
<gene>
    <name evidence="2" type="ORF">RIMI_LOCUS7524144</name>
</gene>
<feature type="region of interest" description="Disordered" evidence="1">
    <location>
        <begin position="114"/>
        <end position="184"/>
    </location>
</feature>
<dbReference type="EMBL" id="CAUEEQ010014319">
    <property type="protein sequence ID" value="CAJ0938386.1"/>
    <property type="molecule type" value="Genomic_DNA"/>
</dbReference>
<feature type="region of interest" description="Disordered" evidence="1">
    <location>
        <begin position="222"/>
        <end position="242"/>
    </location>
</feature>
<protein>
    <submittedName>
        <fullName evidence="2">Uncharacterized protein</fullName>
    </submittedName>
</protein>
<feature type="region of interest" description="Disordered" evidence="1">
    <location>
        <begin position="41"/>
        <end position="65"/>
    </location>
</feature>
<name>A0ABN9LBW8_9NEOB</name>
<organism evidence="2 3">
    <name type="scientific">Ranitomeya imitator</name>
    <name type="common">mimic poison frog</name>
    <dbReference type="NCBI Taxonomy" id="111125"/>
    <lineage>
        <taxon>Eukaryota</taxon>
        <taxon>Metazoa</taxon>
        <taxon>Chordata</taxon>
        <taxon>Craniata</taxon>
        <taxon>Vertebrata</taxon>
        <taxon>Euteleostomi</taxon>
        <taxon>Amphibia</taxon>
        <taxon>Batrachia</taxon>
        <taxon>Anura</taxon>
        <taxon>Neobatrachia</taxon>
        <taxon>Hyloidea</taxon>
        <taxon>Dendrobatidae</taxon>
        <taxon>Dendrobatinae</taxon>
        <taxon>Ranitomeya</taxon>
    </lineage>
</organism>
<dbReference type="InterPro" id="IPR046432">
    <property type="entry name" value="TASOR"/>
</dbReference>
<dbReference type="Proteomes" id="UP001176940">
    <property type="component" value="Unassembled WGS sequence"/>
</dbReference>
<keyword evidence="3" id="KW-1185">Reference proteome</keyword>
<proteinExistence type="predicted"/>
<evidence type="ECO:0000313" key="3">
    <source>
        <dbReference type="Proteomes" id="UP001176940"/>
    </source>
</evidence>
<sequence length="323" mass="35561">MAVEVINKSESLKKTSERKYERTGRTNKRLEEKMKAITVEQINTSGKSSESLKDAPKWPSPPPQISEDNIMEKRINMYESHALNLLADLALNSFGSSNIPYLQSVSVASAPELQVEEPARRDDPVSTEEPPAKDSSPPALSSTVYTEPENTMEGDKPKNGFHVSPRSIASQKRSESGEKQISQKAHIAAAKAKARYNATSKICLEHSYSQLPLGIIPGKSAKEQPIQGVPDSTTPADMVPESSANGLSEELVFTGGNESPGTGSKQRGVSKLHENVVITFHWEPNYNFDLDSKFTSDPLEKTINRALHGYFICIDIENDFKMI</sequence>
<dbReference type="PANTHER" id="PTHR16207">
    <property type="entry name" value="SET DOMAIN-CONTAINING PROTEIN"/>
    <property type="match status" value="1"/>
</dbReference>
<evidence type="ECO:0000256" key="1">
    <source>
        <dbReference type="SAM" id="MobiDB-lite"/>
    </source>
</evidence>
<accession>A0ABN9LBW8</accession>
<comment type="caution">
    <text evidence="2">The sequence shown here is derived from an EMBL/GenBank/DDBJ whole genome shotgun (WGS) entry which is preliminary data.</text>
</comment>